<feature type="compositionally biased region" description="Basic and acidic residues" evidence="1">
    <location>
        <begin position="373"/>
        <end position="387"/>
    </location>
</feature>
<reference evidence="3 4" key="1">
    <citation type="submission" date="2016-07" db="EMBL/GenBank/DDBJ databases">
        <title>Pervasive Adenine N6-methylation of Active Genes in Fungi.</title>
        <authorList>
            <consortium name="DOE Joint Genome Institute"/>
            <person name="Mondo S.J."/>
            <person name="Dannebaum R.O."/>
            <person name="Kuo R.C."/>
            <person name="Labutti K."/>
            <person name="Haridas S."/>
            <person name="Kuo A."/>
            <person name="Salamov A."/>
            <person name="Ahrendt S.R."/>
            <person name="Lipzen A."/>
            <person name="Sullivan W."/>
            <person name="Andreopoulos W.B."/>
            <person name="Clum A."/>
            <person name="Lindquist E."/>
            <person name="Daum C."/>
            <person name="Ramamoorthy G.K."/>
            <person name="Gryganskyi A."/>
            <person name="Culley D."/>
            <person name="Magnuson J.K."/>
            <person name="James T.Y."/>
            <person name="O'Malley M.A."/>
            <person name="Stajich J.E."/>
            <person name="Spatafora J.W."/>
            <person name="Visel A."/>
            <person name="Grigoriev I.V."/>
        </authorList>
    </citation>
    <scope>NUCLEOTIDE SEQUENCE [LARGE SCALE GENOMIC DNA]</scope>
    <source>
        <strain evidence="3 4">NRRL 3116</strain>
    </source>
</reference>
<feature type="compositionally biased region" description="Polar residues" evidence="1">
    <location>
        <begin position="168"/>
        <end position="182"/>
    </location>
</feature>
<comment type="caution">
    <text evidence="3">The sequence shown here is derived from an EMBL/GenBank/DDBJ whole genome shotgun (WGS) entry which is preliminary data.</text>
</comment>
<protein>
    <recommendedName>
        <fullName evidence="2">C2H2-type domain-containing protein</fullName>
    </recommendedName>
</protein>
<feature type="compositionally biased region" description="Polar residues" evidence="1">
    <location>
        <begin position="468"/>
        <end position="482"/>
    </location>
</feature>
<dbReference type="AlphaFoldDB" id="A0A1Y2GTX2"/>
<dbReference type="InParanoid" id="A0A1Y2GTX2"/>
<sequence>MLVHKVHNNTSQEYIHSAGLPSAQQLTQRNDQRKLSCSDISDGDHDQQTYRSHKQQAEHSQTNHLDNYQKPYEEPILSKASFCPSPHSRNMSMSPKRESDDLIPHQKHSQKHSDGYLEFHRRRSLPLSQKCTLGNADEATMMDVDGHPDLTTEELPSDSLMDQCEPQYEQSSTSPRQTNSPSPVIPCIQRQFLPFPPSKRHDSSSSSIPPPLIQQDMPSTQQEFLSDERLVLGKRRTWPYEQGQYSSPNQFDSNNIGSRYHTLDFKDYRDERLRQIKRSSIGSSHSHVSFDRRRSPSPFTRVASSSCTTESSLGKEDKISISASGKDGDEFSISNRAQTPPFSQSSPSPQQQYRHERLRYDVFLPRRQEKAHDWDIGRDKGDDKNNERSNVLPNPNNFEFMSEAQRVLYERHPPSPKYERQPSFRSSSPPLRPTQSEASSMPLSPVQPIQHVSFEHRSQHHASRRSPSRINTDQDLSQNSRPSQTQEHHHQQQSRRQSGSHLPNIWELVMSKRHHQQEQEPYHENEHLPESSTKPSTTFAASVQSNLTGRSTSDLNLPGTEGMTVTKTEDGAIMVYNPITENMTFRCELCPSESFGRIHDLKRHQASKHQEMTWPCDFCHRPFVRRDALLRHYTVKAARDDGLHPASHEVERLMAARARAKLLY</sequence>
<feature type="compositionally biased region" description="Basic and acidic residues" evidence="1">
    <location>
        <begin position="95"/>
        <end position="104"/>
    </location>
</feature>
<evidence type="ECO:0000313" key="4">
    <source>
        <dbReference type="Proteomes" id="UP000193648"/>
    </source>
</evidence>
<feature type="domain" description="C2H2-type" evidence="2">
    <location>
        <begin position="585"/>
        <end position="609"/>
    </location>
</feature>
<evidence type="ECO:0000259" key="2">
    <source>
        <dbReference type="SMART" id="SM00355"/>
    </source>
</evidence>
<feature type="region of interest" description="Disordered" evidence="1">
    <location>
        <begin position="78"/>
        <end position="116"/>
    </location>
</feature>
<feature type="region of interest" description="Disordered" evidence="1">
    <location>
        <begin position="373"/>
        <end position="398"/>
    </location>
</feature>
<feature type="region of interest" description="Disordered" evidence="1">
    <location>
        <begin position="413"/>
        <end position="500"/>
    </location>
</feature>
<accession>A0A1Y2GTX2</accession>
<dbReference type="RefSeq" id="XP_021883485.1">
    <property type="nucleotide sequence ID" value="XM_022020141.1"/>
</dbReference>
<feature type="region of interest" description="Disordered" evidence="1">
    <location>
        <begin position="1"/>
        <end position="63"/>
    </location>
</feature>
<feature type="compositionally biased region" description="Basic and acidic residues" evidence="1">
    <location>
        <begin position="413"/>
        <end position="422"/>
    </location>
</feature>
<feature type="compositionally biased region" description="Polar residues" evidence="1">
    <location>
        <begin position="388"/>
        <end position="398"/>
    </location>
</feature>
<dbReference type="Gene3D" id="3.30.160.60">
    <property type="entry name" value="Classic Zinc Finger"/>
    <property type="match status" value="1"/>
</dbReference>
<dbReference type="SMART" id="SM00355">
    <property type="entry name" value="ZnF_C2H2"/>
    <property type="match status" value="2"/>
</dbReference>
<feature type="compositionally biased region" description="Basic and acidic residues" evidence="1">
    <location>
        <begin position="516"/>
        <end position="529"/>
    </location>
</feature>
<evidence type="ECO:0000256" key="1">
    <source>
        <dbReference type="SAM" id="MobiDB-lite"/>
    </source>
</evidence>
<feature type="compositionally biased region" description="Basic residues" evidence="1">
    <location>
        <begin position="458"/>
        <end position="467"/>
    </location>
</feature>
<dbReference type="Proteomes" id="UP000193648">
    <property type="component" value="Unassembled WGS sequence"/>
</dbReference>
<feature type="region of interest" description="Disordered" evidence="1">
    <location>
        <begin position="513"/>
        <end position="540"/>
    </location>
</feature>
<feature type="region of interest" description="Disordered" evidence="1">
    <location>
        <begin position="277"/>
        <end position="353"/>
    </location>
</feature>
<dbReference type="EMBL" id="MCFF01000009">
    <property type="protein sequence ID" value="ORZ23671.1"/>
    <property type="molecule type" value="Genomic_DNA"/>
</dbReference>
<keyword evidence="4" id="KW-1185">Reference proteome</keyword>
<feature type="compositionally biased region" description="Low complexity" evidence="1">
    <location>
        <begin position="340"/>
        <end position="352"/>
    </location>
</feature>
<feature type="compositionally biased region" description="Basic and acidic residues" evidence="1">
    <location>
        <begin position="30"/>
        <end position="48"/>
    </location>
</feature>
<dbReference type="InterPro" id="IPR013087">
    <property type="entry name" value="Znf_C2H2_type"/>
</dbReference>
<feature type="compositionally biased region" description="Polar residues" evidence="1">
    <location>
        <begin position="302"/>
        <end position="312"/>
    </location>
</feature>
<proteinExistence type="predicted"/>
<dbReference type="GeneID" id="33561985"/>
<feature type="region of interest" description="Disordered" evidence="1">
    <location>
        <begin position="164"/>
        <end position="221"/>
    </location>
</feature>
<evidence type="ECO:0000313" key="3">
    <source>
        <dbReference type="EMBL" id="ORZ23671.1"/>
    </source>
</evidence>
<dbReference type="InterPro" id="IPR036236">
    <property type="entry name" value="Znf_C2H2_sf"/>
</dbReference>
<dbReference type="OrthoDB" id="2426366at2759"/>
<name>A0A1Y2GTX2_9FUNG</name>
<organism evidence="3 4">
    <name type="scientific">Lobosporangium transversale</name>
    <dbReference type="NCBI Taxonomy" id="64571"/>
    <lineage>
        <taxon>Eukaryota</taxon>
        <taxon>Fungi</taxon>
        <taxon>Fungi incertae sedis</taxon>
        <taxon>Mucoromycota</taxon>
        <taxon>Mortierellomycotina</taxon>
        <taxon>Mortierellomycetes</taxon>
        <taxon>Mortierellales</taxon>
        <taxon>Mortierellaceae</taxon>
        <taxon>Lobosporangium</taxon>
    </lineage>
</organism>
<dbReference type="STRING" id="64571.A0A1Y2GTX2"/>
<dbReference type="SUPFAM" id="SSF57667">
    <property type="entry name" value="beta-beta-alpha zinc fingers"/>
    <property type="match status" value="1"/>
</dbReference>
<feature type="compositionally biased region" description="Polar residues" evidence="1">
    <location>
        <begin position="530"/>
        <end position="540"/>
    </location>
</feature>
<feature type="domain" description="C2H2-type" evidence="2">
    <location>
        <begin position="614"/>
        <end position="634"/>
    </location>
</feature>
<gene>
    <name evidence="3" type="ORF">BCR41DRAFT_243553</name>
</gene>